<name>A0ACC1SL02_9HYPO</name>
<gene>
    <name evidence="1" type="ORF">NM208_g4403</name>
</gene>
<protein>
    <submittedName>
        <fullName evidence="1">Uncharacterized protein</fullName>
    </submittedName>
</protein>
<comment type="caution">
    <text evidence="1">The sequence shown here is derived from an EMBL/GenBank/DDBJ whole genome shotgun (WGS) entry which is preliminary data.</text>
</comment>
<accession>A0ACC1SL02</accession>
<dbReference type="Proteomes" id="UP001148629">
    <property type="component" value="Unassembled WGS sequence"/>
</dbReference>
<reference evidence="1" key="1">
    <citation type="submission" date="2022-08" db="EMBL/GenBank/DDBJ databases">
        <title>Genome Sequence of Fusarium decemcellulare.</title>
        <authorList>
            <person name="Buettner E."/>
        </authorList>
    </citation>
    <scope>NUCLEOTIDE SEQUENCE</scope>
    <source>
        <strain evidence="1">Babe19</strain>
    </source>
</reference>
<dbReference type="EMBL" id="JANRMS010000327">
    <property type="protein sequence ID" value="KAJ3541869.1"/>
    <property type="molecule type" value="Genomic_DNA"/>
</dbReference>
<keyword evidence="2" id="KW-1185">Reference proteome</keyword>
<proteinExistence type="predicted"/>
<sequence length="302" mass="33003">MKLLGSIGTLATGLLLLSGEALALTYKGFSIGANRPDGACKYTADWKADFQTIKSWNKGFNAVRLYASSDCNTLAKAVPAAKATGMKILVGVWATDDAHFGAEKAALLKAIKTHGTSWIAAISVGSEDLYRKDITPQKLATHIYDVRGMVRQYNKNLKVGHTDTWTAWVDGANDVVTKACDIAITNGFPYWQGVSIKDALRLKTFQNSYWNVKKRVNSVHPGIQVWVGETGWPTAGANFQNAAATTSALKSYYNTVACWLWSQTNASAFWFTAFDSPKATPEVEKHFGLADSKRKLKFALTC</sequence>
<evidence type="ECO:0000313" key="2">
    <source>
        <dbReference type="Proteomes" id="UP001148629"/>
    </source>
</evidence>
<evidence type="ECO:0000313" key="1">
    <source>
        <dbReference type="EMBL" id="KAJ3541869.1"/>
    </source>
</evidence>
<organism evidence="1 2">
    <name type="scientific">Fusarium decemcellulare</name>
    <dbReference type="NCBI Taxonomy" id="57161"/>
    <lineage>
        <taxon>Eukaryota</taxon>
        <taxon>Fungi</taxon>
        <taxon>Dikarya</taxon>
        <taxon>Ascomycota</taxon>
        <taxon>Pezizomycotina</taxon>
        <taxon>Sordariomycetes</taxon>
        <taxon>Hypocreomycetidae</taxon>
        <taxon>Hypocreales</taxon>
        <taxon>Nectriaceae</taxon>
        <taxon>Fusarium</taxon>
        <taxon>Fusarium decemcellulare species complex</taxon>
    </lineage>
</organism>